<keyword evidence="2" id="KW-0378">Hydrolase</keyword>
<dbReference type="RefSeq" id="WP_149297726.1">
    <property type="nucleotide sequence ID" value="NZ_VTWH01000001.1"/>
</dbReference>
<evidence type="ECO:0000256" key="1">
    <source>
        <dbReference type="ARBA" id="ARBA00008061"/>
    </source>
</evidence>
<dbReference type="InterPro" id="IPR006047">
    <property type="entry name" value="GH13_cat_dom"/>
</dbReference>
<dbReference type="InterPro" id="IPR013783">
    <property type="entry name" value="Ig-like_fold"/>
</dbReference>
<dbReference type="GO" id="GO:0004135">
    <property type="term" value="F:amylo-alpha-1,6-glucosidase activity"/>
    <property type="evidence" value="ECO:0007669"/>
    <property type="project" value="InterPro"/>
</dbReference>
<dbReference type="InterPro" id="IPR017853">
    <property type="entry name" value="GH"/>
</dbReference>
<dbReference type="PANTHER" id="PTHR43002">
    <property type="entry name" value="GLYCOGEN DEBRANCHING ENZYME"/>
    <property type="match status" value="1"/>
</dbReference>
<comment type="similarity">
    <text evidence="1">Belongs to the glycosyl hydrolase 13 family.</text>
</comment>
<dbReference type="SUPFAM" id="SSF51011">
    <property type="entry name" value="Glycosyl hydrolase domain"/>
    <property type="match status" value="1"/>
</dbReference>
<dbReference type="NCBIfam" id="TIGR02100">
    <property type="entry name" value="glgX_debranch"/>
    <property type="match status" value="1"/>
</dbReference>
<sequence>MNSANRQITAEFGPAARLGAVPGNGGVHFSVVSQNADYIELCLFDAGQAHETQRLRLPGRAGDVHFGFVPGLPLGSLYGLRAYGPYAPLQGHRFDPAKLLADPYALQLDRPFAYDPVLSAPPDRATDTAPLVPRAIVVDLARDATPMAPGRPGFTYEVLVRGFSMRHPHVRPEMRGTLAALAEPAVLDHLTRLGVETVELMPLAAYVDERHLFALGLTNVWGYNPITHMAPDPRLAPGGYAQIRNVVAALHRRGIRVLLDVVLNHSGESDEQGPTLCYRGLDNLLYYRTHPDDPGLLINDTGCGNTMAVEREPVSRLVIDTLRCYVEAAGIDGFRYDLGTVLGREADGWFNPHAPLLEKIRQDPVLESRIHVAEPWDIGPGGYQVGHFPPPFLEWQDRFRDDVRRFWQGDSGLAGALATRLAGSADLFQASGRPPSASVNFLAAHDGFSLADIVAYRSKHNDANGEQNRDGHHDNHSWNHGVEGPCEDAAVVAARLRDVRAMLATLFVARGTPLLTAGDELGRTQSGNNNAYAQDNATVWLDWENANTDLTGFVQRLARLRAAHPALAADEWLTGENLADENFPDAIWLSERGIMRAEDWADTRRHMLGLFLRRAGDGVLAFFNASFEASVVDMPATRPDHGLKLVLASDRPETAQQWVSQSFVLGPRSVTILVEVAI</sequence>
<dbReference type="InterPro" id="IPR004193">
    <property type="entry name" value="Glyco_hydro_13_N"/>
</dbReference>
<comment type="caution">
    <text evidence="6">The sequence shown here is derived from an EMBL/GenBank/DDBJ whole genome shotgun (WGS) entry which is preliminary data.</text>
</comment>
<evidence type="ECO:0000256" key="4">
    <source>
        <dbReference type="SAM" id="MobiDB-lite"/>
    </source>
</evidence>
<dbReference type="Pfam" id="PF02922">
    <property type="entry name" value="CBM_48"/>
    <property type="match status" value="1"/>
</dbReference>
<dbReference type="SUPFAM" id="SSF51445">
    <property type="entry name" value="(Trans)glycosidases"/>
    <property type="match status" value="1"/>
</dbReference>
<keyword evidence="7" id="KW-1185">Reference proteome</keyword>
<dbReference type="InterPro" id="IPR014756">
    <property type="entry name" value="Ig_E-set"/>
</dbReference>
<feature type="compositionally biased region" description="Basic and acidic residues" evidence="4">
    <location>
        <begin position="462"/>
        <end position="477"/>
    </location>
</feature>
<feature type="domain" description="Glycosyl hydrolase family 13 catalytic" evidence="5">
    <location>
        <begin position="157"/>
        <end position="561"/>
    </location>
</feature>
<name>A0A5B0DZH4_9HYPH</name>
<dbReference type="CDD" id="cd11326">
    <property type="entry name" value="AmyAc_Glg_debranch"/>
    <property type="match status" value="1"/>
</dbReference>
<dbReference type="InterPro" id="IPR011837">
    <property type="entry name" value="Glycogen_debranch_GlgX"/>
</dbReference>
<proteinExistence type="inferred from homology"/>
<feature type="region of interest" description="Disordered" evidence="4">
    <location>
        <begin position="462"/>
        <end position="481"/>
    </location>
</feature>
<dbReference type="Gene3D" id="2.60.40.10">
    <property type="entry name" value="Immunoglobulins"/>
    <property type="match status" value="1"/>
</dbReference>
<gene>
    <name evidence="6" type="primary">glgX</name>
    <name evidence="6" type="ORF">FPY71_03660</name>
</gene>
<dbReference type="OrthoDB" id="3236218at2"/>
<evidence type="ECO:0000313" key="7">
    <source>
        <dbReference type="Proteomes" id="UP000324738"/>
    </source>
</evidence>
<dbReference type="CDD" id="cd02856">
    <property type="entry name" value="E_set_GDE_Isoamylase_N"/>
    <property type="match status" value="1"/>
</dbReference>
<keyword evidence="3" id="KW-0326">Glycosidase</keyword>
<evidence type="ECO:0000259" key="5">
    <source>
        <dbReference type="SMART" id="SM00642"/>
    </source>
</evidence>
<dbReference type="SUPFAM" id="SSF81296">
    <property type="entry name" value="E set domains"/>
    <property type="match status" value="1"/>
</dbReference>
<dbReference type="AlphaFoldDB" id="A0A5B0DZH4"/>
<evidence type="ECO:0000313" key="6">
    <source>
        <dbReference type="EMBL" id="KAA0972217.1"/>
    </source>
</evidence>
<dbReference type="InterPro" id="IPR044505">
    <property type="entry name" value="GlgX_Isoamylase_N_E_set"/>
</dbReference>
<accession>A0A5B0DZH4</accession>
<evidence type="ECO:0000256" key="2">
    <source>
        <dbReference type="ARBA" id="ARBA00022801"/>
    </source>
</evidence>
<dbReference type="Proteomes" id="UP000324738">
    <property type="component" value="Unassembled WGS sequence"/>
</dbReference>
<protein>
    <submittedName>
        <fullName evidence="6">Glycogen debranching protein GlgX</fullName>
    </submittedName>
</protein>
<reference evidence="6 7" key="1">
    <citation type="submission" date="2019-08" db="EMBL/GenBank/DDBJ databases">
        <title>Aureimonas fodiniaquatilis sp. nov., isolated from a coal mine wastewater.</title>
        <authorList>
            <person name="Kim W."/>
        </authorList>
    </citation>
    <scope>NUCLEOTIDE SEQUENCE [LARGE SCALE GENOMIC DNA]</scope>
    <source>
        <strain evidence="6 7">CAU 1482</strain>
    </source>
</reference>
<dbReference type="GO" id="GO:0005980">
    <property type="term" value="P:glycogen catabolic process"/>
    <property type="evidence" value="ECO:0007669"/>
    <property type="project" value="InterPro"/>
</dbReference>
<dbReference type="Gene3D" id="3.20.20.80">
    <property type="entry name" value="Glycosidases"/>
    <property type="match status" value="1"/>
</dbReference>
<evidence type="ECO:0000256" key="3">
    <source>
        <dbReference type="ARBA" id="ARBA00023295"/>
    </source>
</evidence>
<dbReference type="SMART" id="SM00642">
    <property type="entry name" value="Aamy"/>
    <property type="match status" value="1"/>
</dbReference>
<dbReference type="EMBL" id="VTWH01000001">
    <property type="protein sequence ID" value="KAA0972217.1"/>
    <property type="molecule type" value="Genomic_DNA"/>
</dbReference>
<organism evidence="6 7">
    <name type="scientific">Aureimonas fodinaquatilis</name>
    <dbReference type="NCBI Taxonomy" id="2565783"/>
    <lineage>
        <taxon>Bacteria</taxon>
        <taxon>Pseudomonadati</taxon>
        <taxon>Pseudomonadota</taxon>
        <taxon>Alphaproteobacteria</taxon>
        <taxon>Hyphomicrobiales</taxon>
        <taxon>Aurantimonadaceae</taxon>
        <taxon>Aureimonas</taxon>
    </lineage>
</organism>